<organism evidence="1 2">
    <name type="scientific">Gigaspora margarita</name>
    <dbReference type="NCBI Taxonomy" id="4874"/>
    <lineage>
        <taxon>Eukaryota</taxon>
        <taxon>Fungi</taxon>
        <taxon>Fungi incertae sedis</taxon>
        <taxon>Mucoromycota</taxon>
        <taxon>Glomeromycotina</taxon>
        <taxon>Glomeromycetes</taxon>
        <taxon>Diversisporales</taxon>
        <taxon>Gigasporaceae</taxon>
        <taxon>Gigaspora</taxon>
    </lineage>
</organism>
<evidence type="ECO:0000313" key="2">
    <source>
        <dbReference type="Proteomes" id="UP000789901"/>
    </source>
</evidence>
<accession>A0ABN7WYR6</accession>
<dbReference type="Proteomes" id="UP000789901">
    <property type="component" value="Unassembled WGS sequence"/>
</dbReference>
<proteinExistence type="predicted"/>
<comment type="caution">
    <text evidence="1">The sequence shown here is derived from an EMBL/GenBank/DDBJ whole genome shotgun (WGS) entry which is preliminary data.</text>
</comment>
<gene>
    <name evidence="1" type="ORF">GMARGA_LOCUS36582</name>
</gene>
<feature type="non-terminal residue" evidence="1">
    <location>
        <position position="60"/>
    </location>
</feature>
<evidence type="ECO:0000313" key="1">
    <source>
        <dbReference type="EMBL" id="CAG8843511.1"/>
    </source>
</evidence>
<dbReference type="EMBL" id="CAJVQB010072662">
    <property type="protein sequence ID" value="CAG8843511.1"/>
    <property type="molecule type" value="Genomic_DNA"/>
</dbReference>
<protein>
    <submittedName>
        <fullName evidence="1">41711_t:CDS:1</fullName>
    </submittedName>
</protein>
<sequence length="60" mass="6906">MSEEITSVPLHKRKYLSSVYLHCSLERTPNSNSYSEYRSLIGTMNYSHNIRAHALYSGVL</sequence>
<name>A0ABN7WYR6_GIGMA</name>
<feature type="non-terminal residue" evidence="1">
    <location>
        <position position="1"/>
    </location>
</feature>
<keyword evidence="2" id="KW-1185">Reference proteome</keyword>
<reference evidence="1 2" key="1">
    <citation type="submission" date="2021-06" db="EMBL/GenBank/DDBJ databases">
        <authorList>
            <person name="Kallberg Y."/>
            <person name="Tangrot J."/>
            <person name="Rosling A."/>
        </authorList>
    </citation>
    <scope>NUCLEOTIDE SEQUENCE [LARGE SCALE GENOMIC DNA]</scope>
    <source>
        <strain evidence="1 2">120-4 pot B 10/14</strain>
    </source>
</reference>